<sequence>MKSGSSLEDVKSRGRIKSFFLEIQICRLPLKQKNVIVLDNASSNSKLLNLQPTSTWKKKDIRNWLDNHKINYPTDALKSEMLLAK</sequence>
<dbReference type="Proteomes" id="UP000801492">
    <property type="component" value="Unassembled WGS sequence"/>
</dbReference>
<dbReference type="EMBL" id="VTPC01090698">
    <property type="protein sequence ID" value="KAF2881786.1"/>
    <property type="molecule type" value="Genomic_DNA"/>
</dbReference>
<name>A0A8K0CAK8_IGNLU</name>
<accession>A0A8K0CAK8</accession>
<evidence type="ECO:0008006" key="3">
    <source>
        <dbReference type="Google" id="ProtNLM"/>
    </source>
</evidence>
<gene>
    <name evidence="1" type="ORF">ILUMI_24381</name>
</gene>
<dbReference type="AlphaFoldDB" id="A0A8K0CAK8"/>
<protein>
    <recommendedName>
        <fullName evidence="3">Transposase</fullName>
    </recommendedName>
</protein>
<organism evidence="1 2">
    <name type="scientific">Ignelater luminosus</name>
    <name type="common">Cucubano</name>
    <name type="synonym">Pyrophorus luminosus</name>
    <dbReference type="NCBI Taxonomy" id="2038154"/>
    <lineage>
        <taxon>Eukaryota</taxon>
        <taxon>Metazoa</taxon>
        <taxon>Ecdysozoa</taxon>
        <taxon>Arthropoda</taxon>
        <taxon>Hexapoda</taxon>
        <taxon>Insecta</taxon>
        <taxon>Pterygota</taxon>
        <taxon>Neoptera</taxon>
        <taxon>Endopterygota</taxon>
        <taxon>Coleoptera</taxon>
        <taxon>Polyphaga</taxon>
        <taxon>Elateriformia</taxon>
        <taxon>Elateroidea</taxon>
        <taxon>Elateridae</taxon>
        <taxon>Agrypninae</taxon>
        <taxon>Pyrophorini</taxon>
        <taxon>Ignelater</taxon>
    </lineage>
</organism>
<evidence type="ECO:0000313" key="1">
    <source>
        <dbReference type="EMBL" id="KAF2881786.1"/>
    </source>
</evidence>
<keyword evidence="2" id="KW-1185">Reference proteome</keyword>
<evidence type="ECO:0000313" key="2">
    <source>
        <dbReference type="Proteomes" id="UP000801492"/>
    </source>
</evidence>
<comment type="caution">
    <text evidence="1">The sequence shown here is derived from an EMBL/GenBank/DDBJ whole genome shotgun (WGS) entry which is preliminary data.</text>
</comment>
<proteinExistence type="predicted"/>
<reference evidence="1" key="1">
    <citation type="submission" date="2019-08" db="EMBL/GenBank/DDBJ databases">
        <title>The genome of the North American firefly Photinus pyralis.</title>
        <authorList>
            <consortium name="Photinus pyralis genome working group"/>
            <person name="Fallon T.R."/>
            <person name="Sander Lower S.E."/>
            <person name="Weng J.-K."/>
        </authorList>
    </citation>
    <scope>NUCLEOTIDE SEQUENCE</scope>
    <source>
        <strain evidence="1">TRF0915ILg1</strain>
        <tissue evidence="1">Whole body</tissue>
    </source>
</reference>